<feature type="domain" description="Restriction endonuclease type IV Mrr" evidence="2">
    <location>
        <begin position="71"/>
        <end position="179"/>
    </location>
</feature>
<keyword evidence="1" id="KW-0812">Transmembrane</keyword>
<dbReference type="Pfam" id="PF04471">
    <property type="entry name" value="Mrr_cat"/>
    <property type="match status" value="1"/>
</dbReference>
<keyword evidence="3" id="KW-0255">Endonuclease</keyword>
<dbReference type="GO" id="GO:0003677">
    <property type="term" value="F:DNA binding"/>
    <property type="evidence" value="ECO:0007669"/>
    <property type="project" value="InterPro"/>
</dbReference>
<keyword evidence="3" id="KW-0540">Nuclease</keyword>
<dbReference type="Proteomes" id="UP000036867">
    <property type="component" value="Unassembled WGS sequence"/>
</dbReference>
<keyword evidence="3" id="KW-0378">Hydrolase</keyword>
<dbReference type="InterPro" id="IPR011335">
    <property type="entry name" value="Restrct_endonuc-II-like"/>
</dbReference>
<dbReference type="EMBL" id="LILB01000005">
    <property type="protein sequence ID" value="KOO49654.1"/>
    <property type="molecule type" value="Genomic_DNA"/>
</dbReference>
<evidence type="ECO:0000256" key="1">
    <source>
        <dbReference type="SAM" id="Phobius"/>
    </source>
</evidence>
<dbReference type="RefSeq" id="WP_245639534.1">
    <property type="nucleotide sequence ID" value="NZ_LILB01000005.1"/>
</dbReference>
<keyword evidence="1" id="KW-1133">Transmembrane helix</keyword>
<keyword evidence="1" id="KW-0472">Membrane</keyword>
<name>A0A0M0LF23_9BACL</name>
<comment type="caution">
    <text evidence="3">The sequence shown here is derived from an EMBL/GenBank/DDBJ whole genome shotgun (WGS) entry which is preliminary data.</text>
</comment>
<evidence type="ECO:0000313" key="3">
    <source>
        <dbReference type="EMBL" id="KOO49654.1"/>
    </source>
</evidence>
<dbReference type="GO" id="GO:0015666">
    <property type="term" value="F:restriction endodeoxyribonuclease activity"/>
    <property type="evidence" value="ECO:0007669"/>
    <property type="project" value="TreeGrafter"/>
</dbReference>
<keyword evidence="4" id="KW-1185">Reference proteome</keyword>
<proteinExistence type="predicted"/>
<accession>A0A0M0LF23</accession>
<dbReference type="GO" id="GO:0009307">
    <property type="term" value="P:DNA restriction-modification system"/>
    <property type="evidence" value="ECO:0007669"/>
    <property type="project" value="InterPro"/>
</dbReference>
<dbReference type="InterPro" id="IPR011856">
    <property type="entry name" value="tRNA_endonuc-like_dom_sf"/>
</dbReference>
<dbReference type="InterPro" id="IPR007560">
    <property type="entry name" value="Restrct_endonuc_IV_Mrr"/>
</dbReference>
<evidence type="ECO:0000313" key="4">
    <source>
        <dbReference type="Proteomes" id="UP000036867"/>
    </source>
</evidence>
<dbReference type="AlphaFoldDB" id="A0A0M0LF23"/>
<evidence type="ECO:0000259" key="2">
    <source>
        <dbReference type="Pfam" id="PF04471"/>
    </source>
</evidence>
<dbReference type="GeneID" id="301137422"/>
<organism evidence="3 4">
    <name type="scientific">Viridibacillus arvi</name>
    <dbReference type="NCBI Taxonomy" id="263475"/>
    <lineage>
        <taxon>Bacteria</taxon>
        <taxon>Bacillati</taxon>
        <taxon>Bacillota</taxon>
        <taxon>Bacilli</taxon>
        <taxon>Bacillales</taxon>
        <taxon>Caryophanaceae</taxon>
        <taxon>Viridibacillus</taxon>
    </lineage>
</organism>
<feature type="transmembrane region" description="Helical" evidence="1">
    <location>
        <begin position="12"/>
        <end position="30"/>
    </location>
</feature>
<sequence length="195" mass="22343">MRNRTKKEQKMIDELIGLLVLIAAIIGWFTTNTLTGVFVAVGLCIIVIIIFSIWRSIRFNKKMKESGIQEIDKMTGRQFEEYVGTIFKSQGYKVSYTSTTGDYGADLILKKEQQVIVVQAKRYKQTVGVKAVQEIIPAIKMYNATVAWVITNSTYTKQALILAKKNHVRMIERDELIKMSLDMKNRNVKLELKTD</sequence>
<gene>
    <name evidence="3" type="ORF">AMD00_15090</name>
</gene>
<dbReference type="InterPro" id="IPR052906">
    <property type="entry name" value="Type_IV_Methyl-Rstrct_Enzyme"/>
</dbReference>
<protein>
    <submittedName>
        <fullName evidence="3">Endonuclease</fullName>
    </submittedName>
</protein>
<reference evidence="4" key="1">
    <citation type="submission" date="2015-08" db="EMBL/GenBank/DDBJ databases">
        <title>Fjat-10028 dsm 16317.</title>
        <authorList>
            <person name="Liu B."/>
            <person name="Wang J."/>
            <person name="Zhu Y."/>
            <person name="Liu G."/>
            <person name="Chen Q."/>
            <person name="Chen Z."/>
            <person name="Lan J."/>
            <person name="Che J."/>
            <person name="Ge C."/>
            <person name="Shi H."/>
            <person name="Pan Z."/>
            <person name="Liu X."/>
        </authorList>
    </citation>
    <scope>NUCLEOTIDE SEQUENCE [LARGE SCALE GENOMIC DNA]</scope>
    <source>
        <strain evidence="4">DSM 16317</strain>
    </source>
</reference>
<feature type="transmembrane region" description="Helical" evidence="1">
    <location>
        <begin position="36"/>
        <end position="54"/>
    </location>
</feature>
<dbReference type="PANTHER" id="PTHR30015">
    <property type="entry name" value="MRR RESTRICTION SYSTEM PROTEIN"/>
    <property type="match status" value="1"/>
</dbReference>
<dbReference type="Gene3D" id="3.40.1350.10">
    <property type="match status" value="1"/>
</dbReference>
<dbReference type="SUPFAM" id="SSF52980">
    <property type="entry name" value="Restriction endonuclease-like"/>
    <property type="match status" value="1"/>
</dbReference>
<dbReference type="PANTHER" id="PTHR30015:SF6">
    <property type="entry name" value="SLL1429 PROTEIN"/>
    <property type="match status" value="1"/>
</dbReference>